<dbReference type="AlphaFoldDB" id="A0A3E2MU70"/>
<proteinExistence type="predicted"/>
<comment type="caution">
    <text evidence="1">The sequence shown here is derived from an EMBL/GenBank/DDBJ whole genome shotgun (WGS) entry which is preliminary data.</text>
</comment>
<sequence>MQEEPATVFGEDHAELLALGKAEDRYCAGSTAERRQGYRRHEIDTDRAGRFLIKLLVGAAFQDVHGEALMPHGLLDLGLHMLAEVVDLGIGWHRQHQRHSAGKHPRNRHQLWACPPADREIEDYLWAALPLTHHQCTCRGDHRRSTNTGQLGKLLGSVHDRRVDLDRHRGRRGAAVTVGVSQAVIRYAFQSLFPVGQVRSVVIGLLVFRLGGNQGLQRSEEGW</sequence>
<evidence type="ECO:0000313" key="2">
    <source>
        <dbReference type="Proteomes" id="UP000257451"/>
    </source>
</evidence>
<organism evidence="1 2">
    <name type="scientific">Mycobacterium marinum</name>
    <dbReference type="NCBI Taxonomy" id="1781"/>
    <lineage>
        <taxon>Bacteria</taxon>
        <taxon>Bacillati</taxon>
        <taxon>Actinomycetota</taxon>
        <taxon>Actinomycetes</taxon>
        <taxon>Mycobacteriales</taxon>
        <taxon>Mycobacteriaceae</taxon>
        <taxon>Mycobacterium</taxon>
        <taxon>Mycobacterium ulcerans group</taxon>
    </lineage>
</organism>
<gene>
    <name evidence="1" type="ORF">DAVIS_03224</name>
</gene>
<protein>
    <submittedName>
        <fullName evidence="1">Uncharacterized protein</fullName>
    </submittedName>
</protein>
<accession>A0A3E2MU70</accession>
<reference evidence="1 2" key="1">
    <citation type="journal article" date="2018" name="Sci. Rep.">
        <title>Extensive genomic diversity among Mycobacterium marinum strains revealed by whole genome sequencing.</title>
        <authorList>
            <person name="Das S."/>
            <person name="Pettersson B.M."/>
            <person name="Behra P.R."/>
            <person name="Mallick A."/>
            <person name="Cheramie M."/>
            <person name="Ramesh M."/>
            <person name="Shirreff L."/>
            <person name="DuCote T."/>
            <person name="Dasgupta S."/>
            <person name="Ennis D.G."/>
            <person name="Kirsebom L.A."/>
        </authorList>
    </citation>
    <scope>NUCLEOTIDE SEQUENCE [LARGE SCALE GENOMIC DNA]</scope>
    <source>
        <strain evidence="1 2">Davis1</strain>
    </source>
</reference>
<dbReference type="EMBL" id="PEDF01000100">
    <property type="protein sequence ID" value="RFZ39704.1"/>
    <property type="molecule type" value="Genomic_DNA"/>
</dbReference>
<evidence type="ECO:0000313" key="1">
    <source>
        <dbReference type="EMBL" id="RFZ39704.1"/>
    </source>
</evidence>
<dbReference type="Proteomes" id="UP000257451">
    <property type="component" value="Unassembled WGS sequence"/>
</dbReference>
<name>A0A3E2MU70_MYCMR</name>